<sequence length="103" mass="11943">MKEKKDDLLKELDASKKEKVHHYSKKDVTQFANSMKEKISRLNDEELNNYLKFFIKGVKMTPKEMTVRFTFALPEPTSSSFLMVPRDGIEPPTRGFSVHCSTD</sequence>
<reference evidence="1 2" key="1">
    <citation type="submission" date="2011-01" db="EMBL/GenBank/DDBJ databases">
        <title>Whole genome sequence of Caldisericum exile AZM16c01.</title>
        <authorList>
            <person name="Narita-Yamada S."/>
            <person name="Kawakoshi A."/>
            <person name="Nakamura S."/>
            <person name="Sasagawa M."/>
            <person name="Fukada J."/>
            <person name="Sekine M."/>
            <person name="Kato Y."/>
            <person name="Fukai R."/>
            <person name="Sasaki K."/>
            <person name="Hanamaki A."/>
            <person name="Narita H."/>
            <person name="Konno Y."/>
            <person name="Mori K."/>
            <person name="Yamazaki S."/>
            <person name="Suzuki K."/>
            <person name="Fujita N."/>
        </authorList>
    </citation>
    <scope>NUCLEOTIDE SEQUENCE [LARGE SCALE GENOMIC DNA]</scope>
    <source>
        <strain evidence="2">DSM 21853 / NBRC 104410 / AZM16c01</strain>
    </source>
</reference>
<keyword evidence="2" id="KW-1185">Reference proteome</keyword>
<evidence type="ECO:0000313" key="1">
    <source>
        <dbReference type="EMBL" id="BAL80778.1"/>
    </source>
</evidence>
<protein>
    <submittedName>
        <fullName evidence="1">Uncharacterized protein</fullName>
    </submittedName>
</protein>
<dbReference type="Proteomes" id="UP000004793">
    <property type="component" value="Chromosome"/>
</dbReference>
<evidence type="ECO:0000313" key="2">
    <source>
        <dbReference type="Proteomes" id="UP000004793"/>
    </source>
</evidence>
<dbReference type="AlphaFoldDB" id="A0A7U6JES8"/>
<accession>A0A7U6JES8</accession>
<dbReference type="EMBL" id="AP012051">
    <property type="protein sequence ID" value="BAL80778.1"/>
    <property type="molecule type" value="Genomic_DNA"/>
</dbReference>
<proteinExistence type="predicted"/>
<dbReference type="KEGG" id="cex:CSE_06520"/>
<organism evidence="1 2">
    <name type="scientific">Caldisericum exile (strain DSM 21853 / NBRC 104410 / AZM16c01)</name>
    <dbReference type="NCBI Taxonomy" id="511051"/>
    <lineage>
        <taxon>Bacteria</taxon>
        <taxon>Pseudomonadati</taxon>
        <taxon>Caldisericota/Cryosericota group</taxon>
        <taxon>Caldisericota</taxon>
        <taxon>Caldisericia</taxon>
        <taxon>Caldisericales</taxon>
        <taxon>Caldisericaceae</taxon>
        <taxon>Caldisericum</taxon>
    </lineage>
</organism>
<gene>
    <name evidence="1" type="ordered locus">CSE_06520</name>
</gene>
<name>A0A7U6JES8_CALEA</name>